<sequence>MNVFVIPSWYPSKDHPTTGIMIAEQYEAISKANTAINIGVSIWGQMDNRFLLKASDHLKNLPKLTATKESHTITKSPNLKVYHTPAFTWSRKLFKGNFDKIVKANLRNLKAFERDFGPVQLLHAHVGHPAGNIALEVARQTNLPFCLTEHMGPFPSPYATNKQGLLTAFHRSPYMASAVNIAVSPFQKKMMEQQGISNIVTVSNFIDEDYFQPAPPLPRTDSTFTFFTFTRLVDGKGIEDLLHATKALLNKGVKVRLRIGGTGQKAIYYRQLAEGLEISEKIEWLGELSREAALWEYQKCDAFVLPSYYESFGIVYIEALACGKPIIATKCGGPETIVNELNGLLIDKGSPVALAEAMQHMTENAGRYDSAIIRQDFLTRFSKKTIIPQLVALYQKVITQHKSTL</sequence>
<dbReference type="PANTHER" id="PTHR45947">
    <property type="entry name" value="SULFOQUINOVOSYL TRANSFERASE SQD2"/>
    <property type="match status" value="1"/>
</dbReference>
<dbReference type="Gene3D" id="3.40.50.2000">
    <property type="entry name" value="Glycogen Phosphorylase B"/>
    <property type="match status" value="2"/>
</dbReference>
<feature type="domain" description="Glycosyltransferase subfamily 4-like N-terminal" evidence="2">
    <location>
        <begin position="104"/>
        <end position="209"/>
    </location>
</feature>
<dbReference type="SUPFAM" id="SSF53756">
    <property type="entry name" value="UDP-Glycosyltransferase/glycogen phosphorylase"/>
    <property type="match status" value="1"/>
</dbReference>
<name>A0ABR7XKW5_9BACT</name>
<dbReference type="Proteomes" id="UP000625551">
    <property type="component" value="Unassembled WGS sequence"/>
</dbReference>
<reference evidence="3 4" key="1">
    <citation type="submission" date="2020-09" db="EMBL/GenBank/DDBJ databases">
        <title>Genome sequencing and assembly of Pontibacter sp.</title>
        <authorList>
            <person name="Chhetri G."/>
        </authorList>
    </citation>
    <scope>NUCLEOTIDE SEQUENCE [LARGE SCALE GENOMIC DNA]</scope>
    <source>
        <strain evidence="3 4">JH31</strain>
    </source>
</reference>
<dbReference type="Pfam" id="PF13439">
    <property type="entry name" value="Glyco_transf_4"/>
    <property type="match status" value="1"/>
</dbReference>
<dbReference type="RefSeq" id="WP_191184203.1">
    <property type="nucleotide sequence ID" value="NZ_JACXAJ010000006.1"/>
</dbReference>
<evidence type="ECO:0000259" key="1">
    <source>
        <dbReference type="Pfam" id="PF00534"/>
    </source>
</evidence>
<keyword evidence="4" id="KW-1185">Reference proteome</keyword>
<proteinExistence type="predicted"/>
<evidence type="ECO:0000259" key="2">
    <source>
        <dbReference type="Pfam" id="PF13439"/>
    </source>
</evidence>
<organism evidence="3 4">
    <name type="scientific">Pontibacter aquaedesilientis</name>
    <dbReference type="NCBI Taxonomy" id="2766980"/>
    <lineage>
        <taxon>Bacteria</taxon>
        <taxon>Pseudomonadati</taxon>
        <taxon>Bacteroidota</taxon>
        <taxon>Cytophagia</taxon>
        <taxon>Cytophagales</taxon>
        <taxon>Hymenobacteraceae</taxon>
        <taxon>Pontibacter</taxon>
    </lineage>
</organism>
<evidence type="ECO:0000313" key="4">
    <source>
        <dbReference type="Proteomes" id="UP000625551"/>
    </source>
</evidence>
<dbReference type="PANTHER" id="PTHR45947:SF3">
    <property type="entry name" value="SULFOQUINOVOSYL TRANSFERASE SQD2"/>
    <property type="match status" value="1"/>
</dbReference>
<evidence type="ECO:0000313" key="3">
    <source>
        <dbReference type="EMBL" id="MBD1398051.1"/>
    </source>
</evidence>
<protein>
    <submittedName>
        <fullName evidence="3">Glycosyltransferase</fullName>
    </submittedName>
</protein>
<dbReference type="Pfam" id="PF00534">
    <property type="entry name" value="Glycos_transf_1"/>
    <property type="match status" value="1"/>
</dbReference>
<gene>
    <name evidence="3" type="ORF">H9Q13_12810</name>
</gene>
<dbReference type="InterPro" id="IPR050194">
    <property type="entry name" value="Glycosyltransferase_grp1"/>
</dbReference>
<dbReference type="InterPro" id="IPR001296">
    <property type="entry name" value="Glyco_trans_1"/>
</dbReference>
<accession>A0ABR7XKW5</accession>
<dbReference type="EMBL" id="JACXAJ010000006">
    <property type="protein sequence ID" value="MBD1398051.1"/>
    <property type="molecule type" value="Genomic_DNA"/>
</dbReference>
<comment type="caution">
    <text evidence="3">The sequence shown here is derived from an EMBL/GenBank/DDBJ whole genome shotgun (WGS) entry which is preliminary data.</text>
</comment>
<dbReference type="InterPro" id="IPR028098">
    <property type="entry name" value="Glyco_trans_4-like_N"/>
</dbReference>
<feature type="domain" description="Glycosyl transferase family 1" evidence="1">
    <location>
        <begin position="223"/>
        <end position="366"/>
    </location>
</feature>